<dbReference type="PROSITE" id="PS01243">
    <property type="entry name" value="BI1"/>
    <property type="match status" value="1"/>
</dbReference>
<feature type="transmembrane region" description="Helical" evidence="7">
    <location>
        <begin position="53"/>
        <end position="70"/>
    </location>
</feature>
<keyword evidence="3 7" id="KW-0812">Transmembrane</keyword>
<dbReference type="PANTHER" id="PTHR23291:SF32">
    <property type="entry name" value="BAX INHIBITOR 1"/>
    <property type="match status" value="1"/>
</dbReference>
<feature type="transmembrane region" description="Helical" evidence="7">
    <location>
        <begin position="27"/>
        <end position="47"/>
    </location>
</feature>
<dbReference type="GO" id="GO:0031966">
    <property type="term" value="C:mitochondrial membrane"/>
    <property type="evidence" value="ECO:0007669"/>
    <property type="project" value="TreeGrafter"/>
</dbReference>
<dbReference type="RefSeq" id="XP_015605188.1">
    <property type="nucleotide sequence ID" value="XM_015749702.2"/>
</dbReference>
<feature type="transmembrane region" description="Helical" evidence="7">
    <location>
        <begin position="82"/>
        <end position="104"/>
    </location>
</feature>
<accession>A0AAJ7CAR1</accession>
<keyword evidence="6 7" id="KW-0472">Membrane</keyword>
<organism evidence="8 9">
    <name type="scientific">Cephus cinctus</name>
    <name type="common">Wheat stem sawfly</name>
    <dbReference type="NCBI Taxonomy" id="211228"/>
    <lineage>
        <taxon>Eukaryota</taxon>
        <taxon>Metazoa</taxon>
        <taxon>Ecdysozoa</taxon>
        <taxon>Arthropoda</taxon>
        <taxon>Hexapoda</taxon>
        <taxon>Insecta</taxon>
        <taxon>Pterygota</taxon>
        <taxon>Neoptera</taxon>
        <taxon>Endopterygota</taxon>
        <taxon>Hymenoptera</taxon>
        <taxon>Cephoidea</taxon>
        <taxon>Cephidae</taxon>
        <taxon>Cephus</taxon>
    </lineage>
</organism>
<dbReference type="GO" id="GO:0006915">
    <property type="term" value="P:apoptotic process"/>
    <property type="evidence" value="ECO:0007669"/>
    <property type="project" value="UniProtKB-KW"/>
</dbReference>
<name>A0AAJ7CAR1_CEPCN</name>
<dbReference type="CTD" id="38936"/>
<keyword evidence="4" id="KW-0053">Apoptosis</keyword>
<dbReference type="GO" id="GO:0034620">
    <property type="term" value="P:cellular response to unfolded protein"/>
    <property type="evidence" value="ECO:0007669"/>
    <property type="project" value="TreeGrafter"/>
</dbReference>
<feature type="transmembrane region" description="Helical" evidence="7">
    <location>
        <begin position="110"/>
        <end position="131"/>
    </location>
</feature>
<dbReference type="GO" id="GO:0033119">
    <property type="term" value="P:negative regulation of RNA splicing"/>
    <property type="evidence" value="ECO:0007669"/>
    <property type="project" value="TreeGrafter"/>
</dbReference>
<dbReference type="GO" id="GO:0019899">
    <property type="term" value="F:enzyme binding"/>
    <property type="evidence" value="ECO:0007669"/>
    <property type="project" value="TreeGrafter"/>
</dbReference>
<evidence type="ECO:0000256" key="2">
    <source>
        <dbReference type="ARBA" id="ARBA00010350"/>
    </source>
</evidence>
<comment type="similarity">
    <text evidence="2 7">Belongs to the BI1 family.</text>
</comment>
<evidence type="ECO:0000256" key="5">
    <source>
        <dbReference type="ARBA" id="ARBA00022989"/>
    </source>
</evidence>
<dbReference type="CDD" id="cd10430">
    <property type="entry name" value="BI-1"/>
    <property type="match status" value="1"/>
</dbReference>
<reference evidence="9" key="1">
    <citation type="submission" date="2025-08" db="UniProtKB">
        <authorList>
            <consortium name="RefSeq"/>
        </authorList>
    </citation>
    <scope>IDENTIFICATION</scope>
</reference>
<protein>
    <submittedName>
        <fullName evidence="9">Probable Bax inhibitor 1</fullName>
    </submittedName>
</protein>
<dbReference type="GeneID" id="107272498"/>
<sequence length="233" mass="25696">MAATLNTFVNSFSNRLEAPVRQHLKNVYGCLALTTVSAAVGACVHLYTDLLQSSLLTTLGALGVLMALVSTPDNGKNHGLRLSYLLGFTFLSGLGLGPLLKIVISIDPSIIVTALMGTAVVFVSFSICALLAERGQWLYLGGTLISMLNMMLLFSLANLFLRSTLIYQAHMYLGLFMMCGFIIYDTQLIIEKVHMGNKDFISHSLDLFIDFIGVFRHLLIVLTQKEQNRKRKD</sequence>
<feature type="transmembrane region" description="Helical" evidence="7">
    <location>
        <begin position="165"/>
        <end position="184"/>
    </location>
</feature>
<dbReference type="PANTHER" id="PTHR23291">
    <property type="entry name" value="BAX INHIBITOR-RELATED"/>
    <property type="match status" value="1"/>
</dbReference>
<evidence type="ECO:0000256" key="7">
    <source>
        <dbReference type="RuleBase" id="RU004379"/>
    </source>
</evidence>
<dbReference type="Proteomes" id="UP000694920">
    <property type="component" value="Unplaced"/>
</dbReference>
<proteinExistence type="inferred from homology"/>
<evidence type="ECO:0000313" key="8">
    <source>
        <dbReference type="Proteomes" id="UP000694920"/>
    </source>
</evidence>
<evidence type="ECO:0000256" key="6">
    <source>
        <dbReference type="ARBA" id="ARBA00023136"/>
    </source>
</evidence>
<comment type="subcellular location">
    <subcellularLocation>
        <location evidence="1">Membrane</location>
        <topology evidence="1">Multi-pass membrane protein</topology>
    </subcellularLocation>
</comment>
<evidence type="ECO:0000313" key="9">
    <source>
        <dbReference type="RefSeq" id="XP_015605188.1"/>
    </source>
</evidence>
<dbReference type="KEGG" id="ccin:107272498"/>
<evidence type="ECO:0000256" key="3">
    <source>
        <dbReference type="ARBA" id="ARBA00022692"/>
    </source>
</evidence>
<dbReference type="AlphaFoldDB" id="A0AAJ7CAR1"/>
<gene>
    <name evidence="9" type="primary">LOC107272498</name>
</gene>
<keyword evidence="8" id="KW-1185">Reference proteome</keyword>
<dbReference type="Pfam" id="PF01027">
    <property type="entry name" value="Bax1-I"/>
    <property type="match status" value="1"/>
</dbReference>
<dbReference type="GO" id="GO:2001234">
    <property type="term" value="P:negative regulation of apoptotic signaling pathway"/>
    <property type="evidence" value="ECO:0007669"/>
    <property type="project" value="TreeGrafter"/>
</dbReference>
<keyword evidence="5 7" id="KW-1133">Transmembrane helix</keyword>
<dbReference type="InterPro" id="IPR006214">
    <property type="entry name" value="Bax_inhibitor_1-related"/>
</dbReference>
<evidence type="ECO:0000256" key="4">
    <source>
        <dbReference type="ARBA" id="ARBA00022703"/>
    </source>
</evidence>
<evidence type="ECO:0000256" key="1">
    <source>
        <dbReference type="ARBA" id="ARBA00004141"/>
    </source>
</evidence>
<feature type="transmembrane region" description="Helical" evidence="7">
    <location>
        <begin position="138"/>
        <end position="159"/>
    </location>
</feature>
<dbReference type="InterPro" id="IPR006213">
    <property type="entry name" value="Bax_inhbtr1_CS"/>
</dbReference>